<name>B6TU27_MAIZE</name>
<evidence type="ECO:0000313" key="1">
    <source>
        <dbReference type="EMBL" id="ACG40610.1"/>
    </source>
</evidence>
<protein>
    <submittedName>
        <fullName evidence="1">Uncharacterized protein</fullName>
    </submittedName>
</protein>
<sequence>MALPWSSPGFDLAPATLPVALHTFAYSLPVPTSFISRCRRCHAGSALCSAQLVECQESARTSWSAPNIFVPPFVCCDTSLLLSSYCLDSHVVCSLIAATQRLLDEMSSKELKHRSTPSSSSS</sequence>
<reference evidence="1" key="1">
    <citation type="journal article" date="2009" name="Plant Mol. Biol.">
        <title>Insights into corn genes derived from large-scale cDNA sequencing.</title>
        <authorList>
            <person name="Alexandrov N.N."/>
            <person name="Brover V.V."/>
            <person name="Freidin S."/>
            <person name="Troukhan M.E."/>
            <person name="Tatarinova T.V."/>
            <person name="Zhang H."/>
            <person name="Swaller T.J."/>
            <person name="Lu Y.P."/>
            <person name="Bouck J."/>
            <person name="Flavell R.B."/>
            <person name="Feldmann K.A."/>
        </authorList>
    </citation>
    <scope>NUCLEOTIDE SEQUENCE</scope>
</reference>
<organism evidence="1">
    <name type="scientific">Zea mays</name>
    <name type="common">Maize</name>
    <dbReference type="NCBI Taxonomy" id="4577"/>
    <lineage>
        <taxon>Eukaryota</taxon>
        <taxon>Viridiplantae</taxon>
        <taxon>Streptophyta</taxon>
        <taxon>Embryophyta</taxon>
        <taxon>Tracheophyta</taxon>
        <taxon>Spermatophyta</taxon>
        <taxon>Magnoliopsida</taxon>
        <taxon>Liliopsida</taxon>
        <taxon>Poales</taxon>
        <taxon>Poaceae</taxon>
        <taxon>PACMAD clade</taxon>
        <taxon>Panicoideae</taxon>
        <taxon>Andropogonodae</taxon>
        <taxon>Andropogoneae</taxon>
        <taxon>Tripsacinae</taxon>
        <taxon>Zea</taxon>
    </lineage>
</organism>
<dbReference type="AlphaFoldDB" id="B6TU27"/>
<dbReference type="EMBL" id="EU968492">
    <property type="protein sequence ID" value="ACG40610.1"/>
    <property type="molecule type" value="mRNA"/>
</dbReference>
<proteinExistence type="evidence at transcript level"/>
<accession>B6TU27</accession>